<dbReference type="PANTHER" id="PTHR23280:SF21">
    <property type="entry name" value="PROTEIN 4.1 HOMOLOG"/>
    <property type="match status" value="1"/>
</dbReference>
<dbReference type="Gene3D" id="2.60.40.10">
    <property type="entry name" value="Immunoglobulins"/>
    <property type="match status" value="2"/>
</dbReference>
<dbReference type="PANTHER" id="PTHR23280">
    <property type="entry name" value="4.1 G PROTEIN"/>
    <property type="match status" value="1"/>
</dbReference>
<dbReference type="InterPro" id="IPR013783">
    <property type="entry name" value="Ig-like_fold"/>
</dbReference>
<feature type="region of interest" description="Disordered" evidence="2">
    <location>
        <begin position="1914"/>
        <end position="1970"/>
    </location>
</feature>
<comment type="caution">
    <text evidence="3">The sequence shown here is derived from an EMBL/GenBank/DDBJ whole genome shotgun (WGS) entry which is preliminary data.</text>
</comment>
<protein>
    <submittedName>
        <fullName evidence="3">Cadherin-like protein</fullName>
    </submittedName>
</protein>
<sequence>MIENLDNYFKQNNIKVLKQGFMDDNEIEENQNQYKYYQQQIFDGLENSEYDDYFLDQQENFVVDGEEFDGELESFGDLFDEDSLEFQEEFNLYRRGLGSKCPRKVKVPTWSKKEPSLQDQFDKVHPNPQANTEMKFTVDKDTFKSNQPKYYKKRRKRYRYPSMYYYATIKLDEGDEDDYIYTKLPKKWIDFNSKSGYFQFNPDKDLVENVYEVKLYAVNGRYSKCMSKGYKFYLDLDNDKPHFDDNFVPLQTLFEGQNAKTAVDVFYTFKFPQLVITDKDTKDTLQYNFKWKLEASDSWKSWTSDLWLQPHFINGATKSQSYIIMNGTAPFEDYYKKTFYVWVYGYDGLQYGKEEEELVYMWDFSNNAPYIDATKKVLQVQFNEQNPNPQVGQHLRFDITENPFFDPDVDNDLEYLVYYWDGSYDYSSGEMEFGTGSWEVLDSSQWIYFSQNGLYFEGTAPESLMDTNYTIRMNLTDQFVVSDGMYFYIDLSNYNPEINADVKDLQFQFDSQFPKPYLFLEMQMIFVIVKSPFQDFDLEDTLNFEIFYKENEGDSWSPLSGIWISPSSDQQMLIGTPSIDKLDTKWYIGYQVNDNYKTSELQSFVIDFTDNQPIVNPLMTDTVQEQFDAQNPNPQVGKSIELSFFNAPFIDADDDYLTYEVLYQVKDSLSDADNWAELVDEWIYFTPKSLTFKGTAGVDLMDKFVLIKFRCTDGLKSSEYLEFYIDLANEGPYIDPSVTTLQEQFDAQVSRLGIGSVIEFEIKEFPIVDDDKDEISYQVEYLDESGNWQILEDQWLSFTQKNRKFKGVPPVESMDTIYNLRLIGSDGYKFSEPVFLALNLTDASPEQAEEAKDLEEQINSLIKTNIVTMKVGKSFQFQFDGNTFEDSDSSGLNYNAYYTRKVLKNEGQSRRRVMKNGMKNMENLKNRRNLIQEGDYPIGYFEQNVVDSEYVKLTTSLDSEVWMKFNPKTRTFYGTPSVKDLGSQSVMVVIDDAYKEITQNFTLTITNESPYLNLPLSDQLQAMPVINTDFQFVFQKKTFLDPDEDDLSYNVTMGDGSALIEELKFDEENRRVFGNLGVLRDNSFITKSPITIKIIATDPAGMTAEDTLVLEVKPSVIYIIQLIIEIFGGLLSILSFIALLPFLHEILCRRRYEYLRRMDVKIDHQQKKIFYMQIPLIRQELKFGCKIMDKISWQKLTAGQKIKKTWEFKEWIFNYFDQKTGNLKTEAFTETVNMVLEQFKKKEQKKLMKEQKTKEKTIKKMEEKEKKMKNRGRRNSKKRTSVYLENTLQKTKQQIDKKQQIIQNLTEMEMINQFQDYQQGQKLSTMVTIFQGLFHKQMVEKNKDLKYLFNFIREKNYQYNYSINSRDEKGKTVKKINASQKDWYQNYITVGYTKEINDLKENKFPPLIGFDFELLRTDIQMAKQAKDIQKLRKKAKKGEVVNVPEIQSYGVSDFEVNIISRCIIYYAYGVLDKVQGFQLEAAFGESLHVLPKEIKYIKCQLRRDEKCYKVSDKILAKLSFLKMDYYDLSLKRNYPLPKWMQVQILHGVIRIQGVPQVEDIATDKFKFIIQDKLGYILKEFWVNVKGNQRLPKVQEDEIFQYIVERKIKQRQQEMEKQKKIYEKTREKEMNINGLRLVKGSKQLKNSQSQDDQQHLLQGFYGASMQKTNLNLKNSLVHSQISHNLLLNQNQNQLLINENQETDNSLESYDSQDYGDLQKQSNQIFKEFQISKENLDEKKFAKQGEIEAEIEENKLKQLNVNEIDSRRSSAYNTDRVLIQPKDFQKNNNEQAYLDLENQQLDTNKDDEDLIMGEMSKRNTLNEDGQKQSNLQIQKDNNLNSHLLNLTPDQQQQDDDDDNNKPNLGLDFYPQLSKFDSEQIAIFKDDSKEENQNQQQQEKEEQQDYLEKNDGLIILQDGKKQQYEQKSEIESEDSEKQNESGQKSKKQDQIQQIENEVIDLEEEEEERDSIQNQQYQISSYNISQQQLKQHVVNIDNFESDEDIENQKQKSQYQSSTQIQQQQFKKQKSFVRKSVIANKQTENNIMNTYFQGGNKTTNNSGTKSKKQSQKNSIIGKQQRKKDYPL</sequence>
<keyword evidence="4" id="KW-1185">Reference proteome</keyword>
<evidence type="ECO:0000256" key="2">
    <source>
        <dbReference type="SAM" id="MobiDB-lite"/>
    </source>
</evidence>
<evidence type="ECO:0000313" key="4">
    <source>
        <dbReference type="Proteomes" id="UP000054937"/>
    </source>
</evidence>
<feature type="compositionally biased region" description="Low complexity" evidence="2">
    <location>
        <begin position="2048"/>
        <end position="2059"/>
    </location>
</feature>
<dbReference type="InParanoid" id="A0A0V0R382"/>
<dbReference type="GO" id="GO:0031032">
    <property type="term" value="P:actomyosin structure organization"/>
    <property type="evidence" value="ECO:0007669"/>
    <property type="project" value="TreeGrafter"/>
</dbReference>
<dbReference type="EMBL" id="LDAU01000057">
    <property type="protein sequence ID" value="KRX08945.1"/>
    <property type="molecule type" value="Genomic_DNA"/>
</dbReference>
<feature type="coiled-coil region" evidence="1">
    <location>
        <begin position="1244"/>
        <end position="1308"/>
    </location>
</feature>
<feature type="region of interest" description="Disordered" evidence="2">
    <location>
        <begin position="1994"/>
        <end position="2023"/>
    </location>
</feature>
<evidence type="ECO:0000313" key="3">
    <source>
        <dbReference type="EMBL" id="KRX08945.1"/>
    </source>
</evidence>
<feature type="compositionally biased region" description="Acidic residues" evidence="2">
    <location>
        <begin position="1954"/>
        <end position="1965"/>
    </location>
</feature>
<evidence type="ECO:0000256" key="1">
    <source>
        <dbReference type="SAM" id="Coils"/>
    </source>
</evidence>
<feature type="region of interest" description="Disordered" evidence="2">
    <location>
        <begin position="2043"/>
        <end position="2082"/>
    </location>
</feature>
<feature type="compositionally biased region" description="Basic and acidic residues" evidence="2">
    <location>
        <begin position="1915"/>
        <end position="1936"/>
    </location>
</feature>
<dbReference type="InterPro" id="IPR015919">
    <property type="entry name" value="Cadherin-like_sf"/>
</dbReference>
<dbReference type="OrthoDB" id="41532at2759"/>
<accession>A0A0V0R382</accession>
<proteinExistence type="predicted"/>
<feature type="region of interest" description="Disordered" evidence="2">
    <location>
        <begin position="1846"/>
        <end position="1869"/>
    </location>
</feature>
<gene>
    <name evidence="3" type="ORF">PPERSA_09049</name>
</gene>
<feature type="compositionally biased region" description="Low complexity" evidence="2">
    <location>
        <begin position="2006"/>
        <end position="2021"/>
    </location>
</feature>
<dbReference type="GO" id="GO:0016020">
    <property type="term" value="C:membrane"/>
    <property type="evidence" value="ECO:0007669"/>
    <property type="project" value="InterPro"/>
</dbReference>
<dbReference type="GO" id="GO:0005856">
    <property type="term" value="C:cytoskeleton"/>
    <property type="evidence" value="ECO:0007669"/>
    <property type="project" value="TreeGrafter"/>
</dbReference>
<organism evidence="3 4">
    <name type="scientific">Pseudocohnilembus persalinus</name>
    <name type="common">Ciliate</name>
    <dbReference type="NCBI Taxonomy" id="266149"/>
    <lineage>
        <taxon>Eukaryota</taxon>
        <taxon>Sar</taxon>
        <taxon>Alveolata</taxon>
        <taxon>Ciliophora</taxon>
        <taxon>Intramacronucleata</taxon>
        <taxon>Oligohymenophorea</taxon>
        <taxon>Scuticociliatia</taxon>
        <taxon>Philasterida</taxon>
        <taxon>Pseudocohnilembidae</taxon>
        <taxon>Pseudocohnilembus</taxon>
    </lineage>
</organism>
<dbReference type="Proteomes" id="UP000054937">
    <property type="component" value="Unassembled WGS sequence"/>
</dbReference>
<reference evidence="3 4" key="1">
    <citation type="journal article" date="2015" name="Sci. Rep.">
        <title>Genome of the facultative scuticociliatosis pathogen Pseudocohnilembus persalinus provides insight into its virulence through horizontal gene transfer.</title>
        <authorList>
            <person name="Xiong J."/>
            <person name="Wang G."/>
            <person name="Cheng J."/>
            <person name="Tian M."/>
            <person name="Pan X."/>
            <person name="Warren A."/>
            <person name="Jiang C."/>
            <person name="Yuan D."/>
            <person name="Miao W."/>
        </authorList>
    </citation>
    <scope>NUCLEOTIDE SEQUENCE [LARGE SCALE GENOMIC DNA]</scope>
    <source>
        <strain evidence="3">36N120E</strain>
    </source>
</reference>
<keyword evidence="1" id="KW-0175">Coiled coil</keyword>
<name>A0A0V0R382_PSEPJ</name>
<dbReference type="GO" id="GO:0005509">
    <property type="term" value="F:calcium ion binding"/>
    <property type="evidence" value="ECO:0007669"/>
    <property type="project" value="InterPro"/>
</dbReference>
<dbReference type="SUPFAM" id="SSF49313">
    <property type="entry name" value="Cadherin-like"/>
    <property type="match status" value="2"/>
</dbReference>